<feature type="chain" id="PRO_5031315940" evidence="1">
    <location>
        <begin position="28"/>
        <end position="252"/>
    </location>
</feature>
<organism evidence="2 3">
    <name type="scientific">Actinomadura namibiensis</name>
    <dbReference type="NCBI Taxonomy" id="182080"/>
    <lineage>
        <taxon>Bacteria</taxon>
        <taxon>Bacillati</taxon>
        <taxon>Actinomycetota</taxon>
        <taxon>Actinomycetes</taxon>
        <taxon>Streptosporangiales</taxon>
        <taxon>Thermomonosporaceae</taxon>
        <taxon>Actinomadura</taxon>
    </lineage>
</organism>
<keyword evidence="1" id="KW-0732">Signal</keyword>
<feature type="signal peptide" evidence="1">
    <location>
        <begin position="1"/>
        <end position="27"/>
    </location>
</feature>
<protein>
    <submittedName>
        <fullName evidence="2">Uncharacterized protein</fullName>
    </submittedName>
</protein>
<gene>
    <name evidence="2" type="ORF">HNR61_001445</name>
</gene>
<reference evidence="2 3" key="1">
    <citation type="submission" date="2020-08" db="EMBL/GenBank/DDBJ databases">
        <title>Genomic Encyclopedia of Type Strains, Phase IV (KMG-IV): sequencing the most valuable type-strain genomes for metagenomic binning, comparative biology and taxonomic classification.</title>
        <authorList>
            <person name="Goeker M."/>
        </authorList>
    </citation>
    <scope>NUCLEOTIDE SEQUENCE [LARGE SCALE GENOMIC DNA]</scope>
    <source>
        <strain evidence="2 3">DSM 44197</strain>
    </source>
</reference>
<evidence type="ECO:0000256" key="1">
    <source>
        <dbReference type="SAM" id="SignalP"/>
    </source>
</evidence>
<sequence>MRTFALAASAVPAVALAAVLAPAPASASAPAADRAHGIKVKESRHHIKATGDGFTVRIDRNGVRTEIDEAEFGDPAGEPILRSVIDMATRNYPPFVCRNGTYTVKKGTFSRTYSFSKRDPRPAPYTPEFGKAFAGIMTPFVGVVDATATNEKGETFRVLISDLAHEELTPRGFRSDSPIHGLIVDSRGKVRDRISLFGRFFSGPNGENARYWIEDRGTCRETRDLQYGPGSAGSTVTGPFFVLPFKAPVVTP</sequence>
<accession>A0A7W3LKN5</accession>
<evidence type="ECO:0000313" key="3">
    <source>
        <dbReference type="Proteomes" id="UP000572680"/>
    </source>
</evidence>
<evidence type="ECO:0000313" key="2">
    <source>
        <dbReference type="EMBL" id="MBA8949832.1"/>
    </source>
</evidence>
<keyword evidence="3" id="KW-1185">Reference proteome</keyword>
<dbReference type="Proteomes" id="UP000572680">
    <property type="component" value="Unassembled WGS sequence"/>
</dbReference>
<comment type="caution">
    <text evidence="2">The sequence shown here is derived from an EMBL/GenBank/DDBJ whole genome shotgun (WGS) entry which is preliminary data.</text>
</comment>
<proteinExistence type="predicted"/>
<dbReference type="EMBL" id="JACJIA010000002">
    <property type="protein sequence ID" value="MBA8949832.1"/>
    <property type="molecule type" value="Genomic_DNA"/>
</dbReference>
<dbReference type="RefSeq" id="WP_182842341.1">
    <property type="nucleotide sequence ID" value="NZ_BAAALP010000123.1"/>
</dbReference>
<name>A0A7W3LKN5_ACTNM</name>
<dbReference type="AlphaFoldDB" id="A0A7W3LKN5"/>